<dbReference type="InterPro" id="IPR019819">
    <property type="entry name" value="Carboxylesterase_B_CS"/>
</dbReference>
<protein>
    <submittedName>
        <fullName evidence="5">Esterase 1</fullName>
    </submittedName>
</protein>
<reference evidence="5 6" key="1">
    <citation type="journal article" date="2016" name="Mol. Biol. Evol.">
        <title>Comparative Genomics of Early-Diverging Mushroom-Forming Fungi Provides Insights into the Origins of Lignocellulose Decay Capabilities.</title>
        <authorList>
            <person name="Nagy L.G."/>
            <person name="Riley R."/>
            <person name="Tritt A."/>
            <person name="Adam C."/>
            <person name="Daum C."/>
            <person name="Floudas D."/>
            <person name="Sun H."/>
            <person name="Yadav J.S."/>
            <person name="Pangilinan J."/>
            <person name="Larsson K.H."/>
            <person name="Matsuura K."/>
            <person name="Barry K."/>
            <person name="Labutti K."/>
            <person name="Kuo R."/>
            <person name="Ohm R.A."/>
            <person name="Bhattacharya S.S."/>
            <person name="Shirouzu T."/>
            <person name="Yoshinaga Y."/>
            <person name="Martin F.M."/>
            <person name="Grigoriev I.V."/>
            <person name="Hibbett D.S."/>
        </authorList>
    </citation>
    <scope>NUCLEOTIDE SEQUENCE [LARGE SCALE GENOMIC DNA]</scope>
    <source>
        <strain evidence="5 6">HHB9708</strain>
    </source>
</reference>
<dbReference type="SUPFAM" id="SSF53474">
    <property type="entry name" value="alpha/beta-Hydrolases"/>
    <property type="match status" value="1"/>
</dbReference>
<dbReference type="PANTHER" id="PTHR43918:SF4">
    <property type="entry name" value="CARBOXYLIC ESTER HYDROLASE"/>
    <property type="match status" value="1"/>
</dbReference>
<sequence>MHKLLLPLILVLLTTKFAHAQGPNVTLGQTVVYGLDMPRVEGEFFGAIPFATPPVGELRFEPPALELALQGESLNATQFGPSCIQIPTVSDMSEDCLTVNVFRPRGLPAGSRLPVMVWIHGGFFIKGSASTFNASLLVQHSISRGTPIVFVSLDYRLGSLGFPTGSEAQTDGLLNLGLKDQLAALEWVTVFGESAGSISIADLFLNSDLERFVRAAIMESGSQATIALQTASSGTGLWQTFAQAVPECASANLNNTFGCLKTASVEEIIAATNIAAEAANDQFPFVPVIDGEGGLIPDYPSTLQSQGRFSRIPFIAGTNLDEGTVFTDQSVNSAAEIADALLRAEMPSSFPPSQGQSAVNRILQLYLDIPSLGSPFGTGNDTFGLSSQYKRAAAINGDLNFQALRRAWIQAGASHGIRAYGYLFTDPQPNSGALGVSHTKEIPYVFGTQTLGGDPAVALLSTQMMDYWISFGVSLDPNDEKGSQRPFWSPYSSTNQAVIQLNSANLTMIPDNYRQEQISFLNLEPLLFHH</sequence>
<proteinExistence type="inferred from homology"/>
<keyword evidence="3" id="KW-0732">Signal</keyword>
<dbReference type="AlphaFoldDB" id="A0A164ZEU7"/>
<accession>A0A164ZEU7</accession>
<evidence type="ECO:0000259" key="4">
    <source>
        <dbReference type="Pfam" id="PF00135"/>
    </source>
</evidence>
<evidence type="ECO:0000313" key="5">
    <source>
        <dbReference type="EMBL" id="KZS97665.1"/>
    </source>
</evidence>
<dbReference type="PROSITE" id="PS00941">
    <property type="entry name" value="CARBOXYLESTERASE_B_2"/>
    <property type="match status" value="1"/>
</dbReference>
<dbReference type="STRING" id="1314777.A0A164ZEU7"/>
<dbReference type="Proteomes" id="UP000076722">
    <property type="component" value="Unassembled WGS sequence"/>
</dbReference>
<dbReference type="InterPro" id="IPR029058">
    <property type="entry name" value="AB_hydrolase_fold"/>
</dbReference>
<dbReference type="InterPro" id="IPR050654">
    <property type="entry name" value="AChE-related_enzymes"/>
</dbReference>
<organism evidence="5 6">
    <name type="scientific">Sistotremastrum niveocremeum HHB9708</name>
    <dbReference type="NCBI Taxonomy" id="1314777"/>
    <lineage>
        <taxon>Eukaryota</taxon>
        <taxon>Fungi</taxon>
        <taxon>Dikarya</taxon>
        <taxon>Basidiomycota</taxon>
        <taxon>Agaricomycotina</taxon>
        <taxon>Agaricomycetes</taxon>
        <taxon>Sistotremastrales</taxon>
        <taxon>Sistotremastraceae</taxon>
        <taxon>Sertulicium</taxon>
        <taxon>Sertulicium niveocremeum</taxon>
    </lineage>
</organism>
<keyword evidence="6" id="KW-1185">Reference proteome</keyword>
<feature type="signal peptide" evidence="3">
    <location>
        <begin position="1"/>
        <end position="20"/>
    </location>
</feature>
<evidence type="ECO:0000256" key="3">
    <source>
        <dbReference type="SAM" id="SignalP"/>
    </source>
</evidence>
<dbReference type="OrthoDB" id="408631at2759"/>
<keyword evidence="2" id="KW-0378">Hydrolase</keyword>
<gene>
    <name evidence="5" type="ORF">SISNIDRAFT_481568</name>
</gene>
<name>A0A164ZEU7_9AGAM</name>
<evidence type="ECO:0000256" key="1">
    <source>
        <dbReference type="ARBA" id="ARBA00005964"/>
    </source>
</evidence>
<dbReference type="Gene3D" id="3.40.50.1820">
    <property type="entry name" value="alpha/beta hydrolase"/>
    <property type="match status" value="1"/>
</dbReference>
<evidence type="ECO:0000313" key="6">
    <source>
        <dbReference type="Proteomes" id="UP000076722"/>
    </source>
</evidence>
<dbReference type="PANTHER" id="PTHR43918">
    <property type="entry name" value="ACETYLCHOLINESTERASE"/>
    <property type="match status" value="1"/>
</dbReference>
<dbReference type="Pfam" id="PF00135">
    <property type="entry name" value="COesterase"/>
    <property type="match status" value="1"/>
</dbReference>
<evidence type="ECO:0000256" key="2">
    <source>
        <dbReference type="ARBA" id="ARBA00022801"/>
    </source>
</evidence>
<feature type="chain" id="PRO_5007854869" evidence="3">
    <location>
        <begin position="21"/>
        <end position="530"/>
    </location>
</feature>
<comment type="similarity">
    <text evidence="1">Belongs to the type-B carboxylesterase/lipase family.</text>
</comment>
<dbReference type="EMBL" id="KV419396">
    <property type="protein sequence ID" value="KZS97665.1"/>
    <property type="molecule type" value="Genomic_DNA"/>
</dbReference>
<dbReference type="InterPro" id="IPR002018">
    <property type="entry name" value="CarbesteraseB"/>
</dbReference>
<feature type="domain" description="Carboxylesterase type B" evidence="4">
    <location>
        <begin position="42"/>
        <end position="520"/>
    </location>
</feature>
<dbReference type="GO" id="GO:0052689">
    <property type="term" value="F:carboxylic ester hydrolase activity"/>
    <property type="evidence" value="ECO:0007669"/>
    <property type="project" value="TreeGrafter"/>
</dbReference>